<keyword evidence="4 5" id="KW-0472">Membrane</keyword>
<name>A0A1G9JK13_9GAMM</name>
<keyword evidence="2 5" id="KW-0812">Transmembrane</keyword>
<dbReference type="GO" id="GO:0016020">
    <property type="term" value="C:membrane"/>
    <property type="evidence" value="ECO:0007669"/>
    <property type="project" value="UniProtKB-SubCell"/>
</dbReference>
<evidence type="ECO:0000256" key="5">
    <source>
        <dbReference type="SAM" id="Phobius"/>
    </source>
</evidence>
<evidence type="ECO:0000313" key="6">
    <source>
        <dbReference type="EMBL" id="SDL37586.1"/>
    </source>
</evidence>
<comment type="subcellular location">
    <subcellularLocation>
        <location evidence="1">Membrane</location>
        <topology evidence="1">Multi-pass membrane protein</topology>
    </subcellularLocation>
</comment>
<dbReference type="AlphaFoldDB" id="A0A1G9JK13"/>
<evidence type="ECO:0000256" key="4">
    <source>
        <dbReference type="ARBA" id="ARBA00023136"/>
    </source>
</evidence>
<accession>A0A1G9JK13</accession>
<dbReference type="OrthoDB" id="6169640at2"/>
<dbReference type="Pfam" id="PF07681">
    <property type="entry name" value="DoxX"/>
    <property type="match status" value="1"/>
</dbReference>
<evidence type="ECO:0000313" key="7">
    <source>
        <dbReference type="Proteomes" id="UP000199107"/>
    </source>
</evidence>
<sequence>MAKRLSLLLLRVSLGGLLLVWGVNKVVNIDHSMAIAENFYFGLLAAETWLPVAGVVQMAVGLLIIAGFARRWVYPIQLLLNGVSLAAVIASVIDPWGWFLEGTNALFYPSLIIFAGSLVVMAFADQDQLALDARKAPAPVSWKARRDCGQ</sequence>
<proteinExistence type="predicted"/>
<dbReference type="EMBL" id="FNGH01000004">
    <property type="protein sequence ID" value="SDL37586.1"/>
    <property type="molecule type" value="Genomic_DNA"/>
</dbReference>
<feature type="transmembrane region" description="Helical" evidence="5">
    <location>
        <begin position="49"/>
        <end position="69"/>
    </location>
</feature>
<dbReference type="InterPro" id="IPR032808">
    <property type="entry name" value="DoxX"/>
</dbReference>
<reference evidence="7" key="1">
    <citation type="submission" date="2016-10" db="EMBL/GenBank/DDBJ databases">
        <authorList>
            <person name="Varghese N."/>
            <person name="Submissions S."/>
        </authorList>
    </citation>
    <scope>NUCLEOTIDE SEQUENCE [LARGE SCALE GENOMIC DNA]</scope>
    <source>
        <strain evidence="7">AAP</strain>
    </source>
</reference>
<protein>
    <submittedName>
        <fullName evidence="6">Uncharacterized membrane protein YphA, DoxX/SURF4 family</fullName>
    </submittedName>
</protein>
<dbReference type="Proteomes" id="UP000199107">
    <property type="component" value="Unassembled WGS sequence"/>
</dbReference>
<keyword evidence="3 5" id="KW-1133">Transmembrane helix</keyword>
<dbReference type="STRING" id="48727.SAMN05192555_10459"/>
<evidence type="ECO:0000256" key="1">
    <source>
        <dbReference type="ARBA" id="ARBA00004141"/>
    </source>
</evidence>
<evidence type="ECO:0000256" key="2">
    <source>
        <dbReference type="ARBA" id="ARBA00022692"/>
    </source>
</evidence>
<gene>
    <name evidence="6" type="ORF">SAMN05192555_10459</name>
</gene>
<evidence type="ECO:0000256" key="3">
    <source>
        <dbReference type="ARBA" id="ARBA00022989"/>
    </source>
</evidence>
<feature type="transmembrane region" description="Helical" evidence="5">
    <location>
        <begin position="78"/>
        <end position="99"/>
    </location>
</feature>
<organism evidence="6 7">
    <name type="scientific">Franzmannia pantelleriensis</name>
    <dbReference type="NCBI Taxonomy" id="48727"/>
    <lineage>
        <taxon>Bacteria</taxon>
        <taxon>Pseudomonadati</taxon>
        <taxon>Pseudomonadota</taxon>
        <taxon>Gammaproteobacteria</taxon>
        <taxon>Oceanospirillales</taxon>
        <taxon>Halomonadaceae</taxon>
        <taxon>Franzmannia</taxon>
    </lineage>
</organism>
<keyword evidence="7" id="KW-1185">Reference proteome</keyword>
<dbReference type="RefSeq" id="WP_089657648.1">
    <property type="nucleotide sequence ID" value="NZ_FNGH01000004.1"/>
</dbReference>
<feature type="transmembrane region" description="Helical" evidence="5">
    <location>
        <begin position="105"/>
        <end position="124"/>
    </location>
</feature>